<dbReference type="GO" id="GO:0016757">
    <property type="term" value="F:glycosyltransferase activity"/>
    <property type="evidence" value="ECO:0007669"/>
    <property type="project" value="UniProtKB-KW"/>
</dbReference>
<dbReference type="InterPro" id="IPR001460">
    <property type="entry name" value="PCN-bd_Tpept"/>
</dbReference>
<keyword evidence="5" id="KW-0808">Transferase</keyword>
<dbReference type="GO" id="GO:0005886">
    <property type="term" value="C:plasma membrane"/>
    <property type="evidence" value="ECO:0007669"/>
    <property type="project" value="TreeGrafter"/>
</dbReference>
<dbReference type="Gene3D" id="1.10.150.770">
    <property type="match status" value="1"/>
</dbReference>
<dbReference type="InterPro" id="IPR050515">
    <property type="entry name" value="Beta-lactam/transpept"/>
</dbReference>
<dbReference type="GO" id="GO:0004180">
    <property type="term" value="F:carboxypeptidase activity"/>
    <property type="evidence" value="ECO:0007669"/>
    <property type="project" value="UniProtKB-KW"/>
</dbReference>
<dbReference type="Gene3D" id="3.30.10.20">
    <property type="match status" value="1"/>
</dbReference>
<dbReference type="Pfam" id="PF03793">
    <property type="entry name" value="PASTA"/>
    <property type="match status" value="1"/>
</dbReference>
<dbReference type="InterPro" id="IPR012338">
    <property type="entry name" value="Beta-lactam/transpept-like"/>
</dbReference>
<dbReference type="STRING" id="290397.Adeh_3765"/>
<dbReference type="Gene3D" id="3.90.1310.10">
    <property type="entry name" value="Penicillin-binding protein 2a (Domain 2)"/>
    <property type="match status" value="1"/>
</dbReference>
<reference evidence="5" key="1">
    <citation type="submission" date="2006-01" db="EMBL/GenBank/DDBJ databases">
        <title>Complete sequence of Anaeromyxobacter dehalogenans 2CP-C.</title>
        <authorList>
            <consortium name="US DOE Joint Genome Institute"/>
            <person name="Copeland A."/>
            <person name="Lucas S."/>
            <person name="Lapidus A."/>
            <person name="Barry K."/>
            <person name="Detter J.C."/>
            <person name="Glavina T."/>
            <person name="Hammon N."/>
            <person name="Israni S."/>
            <person name="Pitluck S."/>
            <person name="Brettin T."/>
            <person name="Bruce D."/>
            <person name="Han C."/>
            <person name="Tapia R."/>
            <person name="Gilna P."/>
            <person name="Kiss H."/>
            <person name="Schmutz J."/>
            <person name="Larimer F."/>
            <person name="Land M."/>
            <person name="Kyrpides N."/>
            <person name="Anderson I."/>
            <person name="Sanford R.A."/>
            <person name="Ritalahti K.M."/>
            <person name="Thomas H.S."/>
            <person name="Kirby J.R."/>
            <person name="Zhulin I.B."/>
            <person name="Loeffler F.E."/>
            <person name="Richardson P."/>
        </authorList>
    </citation>
    <scope>NUCLEOTIDE SEQUENCE</scope>
    <source>
        <strain evidence="5">2CP-C</strain>
    </source>
</reference>
<keyword evidence="5" id="KW-0328">Glycosyltransferase</keyword>
<evidence type="ECO:0000259" key="4">
    <source>
        <dbReference type="PROSITE" id="PS51178"/>
    </source>
</evidence>
<dbReference type="Pfam" id="PF00905">
    <property type="entry name" value="Transpeptidase"/>
    <property type="match status" value="1"/>
</dbReference>
<dbReference type="GO" id="GO:0071555">
    <property type="term" value="P:cell wall organization"/>
    <property type="evidence" value="ECO:0007669"/>
    <property type="project" value="TreeGrafter"/>
</dbReference>
<name>Q2IG24_ANADE</name>
<dbReference type="Pfam" id="PF03717">
    <property type="entry name" value="PBP_dimer"/>
    <property type="match status" value="1"/>
</dbReference>
<dbReference type="HOGENOM" id="CLU_009289_6_2_7"/>
<proteinExistence type="predicted"/>
<feature type="domain" description="PASTA" evidence="4">
    <location>
        <begin position="616"/>
        <end position="673"/>
    </location>
</feature>
<evidence type="ECO:0000256" key="1">
    <source>
        <dbReference type="ARBA" id="ARBA00004370"/>
    </source>
</evidence>
<dbReference type="PROSITE" id="PS51178">
    <property type="entry name" value="PASTA"/>
    <property type="match status" value="1"/>
</dbReference>
<dbReference type="InterPro" id="IPR005311">
    <property type="entry name" value="PBP_dimer"/>
</dbReference>
<keyword evidence="2" id="KW-0121">Carboxypeptidase</keyword>
<dbReference type="AlphaFoldDB" id="Q2IG24"/>
<dbReference type="SUPFAM" id="SSF56601">
    <property type="entry name" value="beta-lactamase/transpeptidase-like"/>
    <property type="match status" value="1"/>
</dbReference>
<comment type="subcellular location">
    <subcellularLocation>
        <location evidence="1">Membrane</location>
    </subcellularLocation>
</comment>
<dbReference type="GO" id="GO:0008658">
    <property type="term" value="F:penicillin binding"/>
    <property type="evidence" value="ECO:0007669"/>
    <property type="project" value="InterPro"/>
</dbReference>
<dbReference type="EMBL" id="CP000251">
    <property type="protein sequence ID" value="ABC83531.1"/>
    <property type="molecule type" value="Genomic_DNA"/>
</dbReference>
<gene>
    <name evidence="5" type="ordered locus">Adeh_3765</name>
</gene>
<keyword evidence="2" id="KW-0645">Protease</keyword>
<dbReference type="KEGG" id="ade:Adeh_3765"/>
<dbReference type="PANTHER" id="PTHR30627:SF1">
    <property type="entry name" value="PEPTIDOGLYCAN D,D-TRANSPEPTIDASE FTSI"/>
    <property type="match status" value="1"/>
</dbReference>
<evidence type="ECO:0000256" key="3">
    <source>
        <dbReference type="ARBA" id="ARBA00023136"/>
    </source>
</evidence>
<accession>Q2IG24</accession>
<evidence type="ECO:0000256" key="2">
    <source>
        <dbReference type="ARBA" id="ARBA00022645"/>
    </source>
</evidence>
<dbReference type="InterPro" id="IPR005543">
    <property type="entry name" value="PASTA_dom"/>
</dbReference>
<dbReference type="CDD" id="cd06575">
    <property type="entry name" value="PASTA_Pbp2x-like_2"/>
    <property type="match status" value="1"/>
</dbReference>
<dbReference type="SUPFAM" id="SSF56519">
    <property type="entry name" value="Penicillin binding protein dimerisation domain"/>
    <property type="match status" value="1"/>
</dbReference>
<keyword evidence="3" id="KW-0472">Membrane</keyword>
<evidence type="ECO:0000313" key="5">
    <source>
        <dbReference type="EMBL" id="ABC83531.1"/>
    </source>
</evidence>
<keyword evidence="2" id="KW-0378">Hydrolase</keyword>
<dbReference type="InterPro" id="IPR036138">
    <property type="entry name" value="PBP_dimer_sf"/>
</dbReference>
<dbReference type="RefSeq" id="WP_011422813.1">
    <property type="nucleotide sequence ID" value="NC_007760.1"/>
</dbReference>
<dbReference type="PANTHER" id="PTHR30627">
    <property type="entry name" value="PEPTIDOGLYCAN D,D-TRANSPEPTIDASE"/>
    <property type="match status" value="1"/>
</dbReference>
<protein>
    <submittedName>
        <fullName evidence="5">Peptidoglycan glycosyltransferase</fullName>
        <ecNumber evidence="5">2.4.1.129</ecNumber>
    </submittedName>
</protein>
<dbReference type="SUPFAM" id="SSF54184">
    <property type="entry name" value="Penicillin-binding protein 2x (pbp-2x), c-terminal domain"/>
    <property type="match status" value="1"/>
</dbReference>
<evidence type="ECO:0000313" key="6">
    <source>
        <dbReference type="Proteomes" id="UP000001935"/>
    </source>
</evidence>
<dbReference type="eggNOG" id="COG0768">
    <property type="taxonomic scope" value="Bacteria"/>
</dbReference>
<dbReference type="Gene3D" id="3.30.450.330">
    <property type="match status" value="1"/>
</dbReference>
<dbReference type="Gene3D" id="3.40.710.10">
    <property type="entry name" value="DD-peptidase/beta-lactamase superfamily"/>
    <property type="match status" value="1"/>
</dbReference>
<sequence>MRAGPDPRAARWIAFRITVFSALLAAGLAAVAGRVFWLQVLQRDALAGEAVDQYLRELVLRPRRGVITDRSGVLLAGSADAQSAYADPKLLAEHDRSGAAVRRIARILKQDPRALQRKLAKGGRFVWLERRIPPAEAAALRRWIDEERVRAVRLVPETRRYYPKLELAAQVLGVVDDDGAGREGVELAEDELLRGEPARVPSLRDGRGRVVLADAPSPGREREGARVELTLDQGLQVVTERALARAVTGSRALSGTAVAMDPRTGEVLALASYPVANANAPRTADAIRNRPVTDAFEPGSTIKTFVIAAALDRGAVGPKDPFDCGAGRWPVGSHVIHDTHPVGWAGPSRILVESSNIGAAQIGARLGREGVRDALLAFGFGERPGIGLPGEIRGQVQLARSDIGLATQSFGQGPITASPLQVTTAMAAIANGGALVRPRLVKRVLDPATGQVLEAPAAEVVRQAVRPEVAAMVARWLVGVVEEPKGTGKRARLDGWRAAGKTGTAQKPDRISGGYSADRHYSSFVGFAPGEQARIAIGVFIDEPRGEIYGGEVAAPAFREIAEYALRMMGVPPDPSAVRTPPPAAIEVAQAPAADEPPEPPAVEWADRRQAAMPAGSVAVPALAGLPMRAAIRRLEELDLAPDPSGSGRVIGQTPAAGKVVARGSRVRVTLAPAG</sequence>
<organism evidence="5 6">
    <name type="scientific">Anaeromyxobacter dehalogenans (strain 2CP-C)</name>
    <dbReference type="NCBI Taxonomy" id="290397"/>
    <lineage>
        <taxon>Bacteria</taxon>
        <taxon>Pseudomonadati</taxon>
        <taxon>Myxococcota</taxon>
        <taxon>Myxococcia</taxon>
        <taxon>Myxococcales</taxon>
        <taxon>Cystobacterineae</taxon>
        <taxon>Anaeromyxobacteraceae</taxon>
        <taxon>Anaeromyxobacter</taxon>
    </lineage>
</organism>
<dbReference type="Proteomes" id="UP000001935">
    <property type="component" value="Chromosome"/>
</dbReference>
<dbReference type="EC" id="2.4.1.129" evidence="5"/>
<dbReference type="OrthoDB" id="9789078at2"/>
<dbReference type="SMART" id="SM00740">
    <property type="entry name" value="PASTA"/>
    <property type="match status" value="1"/>
</dbReference>